<evidence type="ECO:0000259" key="3">
    <source>
        <dbReference type="PROSITE" id="PS51782"/>
    </source>
</evidence>
<reference evidence="4" key="1">
    <citation type="submission" date="2023-03" db="EMBL/GenBank/DDBJ databases">
        <title>Massive genome expansion in bonnet fungi (Mycena s.s.) driven by repeated elements and novel gene families across ecological guilds.</title>
        <authorList>
            <consortium name="Lawrence Berkeley National Laboratory"/>
            <person name="Harder C.B."/>
            <person name="Miyauchi S."/>
            <person name="Viragh M."/>
            <person name="Kuo A."/>
            <person name="Thoen E."/>
            <person name="Andreopoulos B."/>
            <person name="Lu D."/>
            <person name="Skrede I."/>
            <person name="Drula E."/>
            <person name="Henrissat B."/>
            <person name="Morin E."/>
            <person name="Kohler A."/>
            <person name="Barry K."/>
            <person name="LaButti K."/>
            <person name="Morin E."/>
            <person name="Salamov A."/>
            <person name="Lipzen A."/>
            <person name="Mereny Z."/>
            <person name="Hegedus B."/>
            <person name="Baldrian P."/>
            <person name="Stursova M."/>
            <person name="Weitz H."/>
            <person name="Taylor A."/>
            <person name="Grigoriev I.V."/>
            <person name="Nagy L.G."/>
            <person name="Martin F."/>
            <person name="Kauserud H."/>
        </authorList>
    </citation>
    <scope>NUCLEOTIDE SEQUENCE</scope>
    <source>
        <strain evidence="4">9284</strain>
    </source>
</reference>
<evidence type="ECO:0000313" key="4">
    <source>
        <dbReference type="EMBL" id="KAJ7636710.1"/>
    </source>
</evidence>
<dbReference type="AlphaFoldDB" id="A0AAD7C1M2"/>
<feature type="domain" description="LysM" evidence="3">
    <location>
        <begin position="361"/>
        <end position="405"/>
    </location>
</feature>
<dbReference type="SUPFAM" id="SSF54106">
    <property type="entry name" value="LysM domain"/>
    <property type="match status" value="3"/>
</dbReference>
<feature type="domain" description="LysM" evidence="3">
    <location>
        <begin position="433"/>
        <end position="477"/>
    </location>
</feature>
<dbReference type="PROSITE" id="PS51782">
    <property type="entry name" value="LYSM"/>
    <property type="match status" value="5"/>
</dbReference>
<evidence type="ECO:0000256" key="2">
    <source>
        <dbReference type="ARBA" id="ARBA00023026"/>
    </source>
</evidence>
<protein>
    <recommendedName>
        <fullName evidence="3">LysM domain-containing protein</fullName>
    </recommendedName>
</protein>
<dbReference type="Pfam" id="PF01476">
    <property type="entry name" value="LysM"/>
    <property type="match status" value="6"/>
</dbReference>
<organism evidence="4 5">
    <name type="scientific">Roridomyces roridus</name>
    <dbReference type="NCBI Taxonomy" id="1738132"/>
    <lineage>
        <taxon>Eukaryota</taxon>
        <taxon>Fungi</taxon>
        <taxon>Dikarya</taxon>
        <taxon>Basidiomycota</taxon>
        <taxon>Agaricomycotina</taxon>
        <taxon>Agaricomycetes</taxon>
        <taxon>Agaricomycetidae</taxon>
        <taxon>Agaricales</taxon>
        <taxon>Marasmiineae</taxon>
        <taxon>Mycenaceae</taxon>
        <taxon>Roridomyces</taxon>
    </lineage>
</organism>
<dbReference type="PANTHER" id="PTHR34997:SF1">
    <property type="entry name" value="PEPTIDOGLYCAN-BINDING LYSIN DOMAIN"/>
    <property type="match status" value="1"/>
</dbReference>
<dbReference type="InterPro" id="IPR036779">
    <property type="entry name" value="LysM_dom_sf"/>
</dbReference>
<evidence type="ECO:0000256" key="1">
    <source>
        <dbReference type="ARBA" id="ARBA00022669"/>
    </source>
</evidence>
<dbReference type="GO" id="GO:0008061">
    <property type="term" value="F:chitin binding"/>
    <property type="evidence" value="ECO:0007669"/>
    <property type="project" value="UniProtKB-KW"/>
</dbReference>
<dbReference type="Proteomes" id="UP001221142">
    <property type="component" value="Unassembled WGS sequence"/>
</dbReference>
<gene>
    <name evidence="4" type="ORF">FB45DRAFT_742072</name>
</gene>
<feature type="domain" description="LysM" evidence="3">
    <location>
        <begin position="501"/>
        <end position="546"/>
    </location>
</feature>
<keyword evidence="5" id="KW-1185">Reference proteome</keyword>
<dbReference type="InterPro" id="IPR052210">
    <property type="entry name" value="LysM1-like"/>
</dbReference>
<dbReference type="SMART" id="SM00257">
    <property type="entry name" value="LysM"/>
    <property type="match status" value="6"/>
</dbReference>
<comment type="caution">
    <text evidence="4">The sequence shown here is derived from an EMBL/GenBank/DDBJ whole genome shotgun (WGS) entry which is preliminary data.</text>
</comment>
<dbReference type="PANTHER" id="PTHR34997">
    <property type="entry name" value="AM15"/>
    <property type="match status" value="1"/>
</dbReference>
<keyword evidence="2" id="KW-0843">Virulence</keyword>
<proteinExistence type="predicted"/>
<dbReference type="CDD" id="cd00118">
    <property type="entry name" value="LysM"/>
    <property type="match status" value="5"/>
</dbReference>
<sequence length="634" mass="64820">APTLAVDYVLAPYTVQCLKDTTSGTYCLDVLKGFNASAGISSLPMAELCSNCIFGTMNVTLSNLYNASAATCGLPKFNPSLITSPIVSPGTPSGSNSTSTVSDQCAMLGRNVTVNTASTCAAVAKQFSVSLYDVSSSNSLPQTACNVPAGSTLCLPQACTTYTVATNDTCPSIAAAANITTVQLGLYNVNFGSACQYLPQLVGNLVCVSPHGGFPSVAASSAAIAPSGTATMLAPVPTPTAVGSTAACGEWAIVVEGDFCSTFALRYATTVADLFIMNPEINSTCGNLLAGFYYCVEPFPPFMTVTTTALPTSATNFTSISTFSFSLPAPTPTLGFETLTPVGVPAPTNVAPGTRTAACGYYYNISTGDTLASIANISDQAESDLITWNSELATSVPAVGSAVCVIFPTGNYTLFPADPPENVSPFATLDCADYYTTVPNDSCTSIAAAQDISIDQFLALNPGLTCAGLLAGVAYCDFPLTPVPIGPPSNLATGSLANCTTYYTVVPNDSCGAIETKFSITLNDIIAWNPFLTSSCAIQVGQNLCVAGPPSTGAPPTSGPPANIASGTLKNCTTYYTIASGDTCTAVDTKFSIALRDLLEWNTALTSACTTIQLGTAYCVAGGGGTCSKIYTVS</sequence>
<feature type="domain" description="LysM" evidence="3">
    <location>
        <begin position="250"/>
        <end position="296"/>
    </location>
</feature>
<dbReference type="InterPro" id="IPR018392">
    <property type="entry name" value="LysM"/>
</dbReference>
<accession>A0AAD7C1M2</accession>
<keyword evidence="1" id="KW-0147">Chitin-binding</keyword>
<dbReference type="EMBL" id="JARKIF010000006">
    <property type="protein sequence ID" value="KAJ7636710.1"/>
    <property type="molecule type" value="Genomic_DNA"/>
</dbReference>
<feature type="domain" description="LysM" evidence="3">
    <location>
        <begin position="574"/>
        <end position="620"/>
    </location>
</feature>
<feature type="non-terminal residue" evidence="4">
    <location>
        <position position="1"/>
    </location>
</feature>
<name>A0AAD7C1M2_9AGAR</name>
<evidence type="ECO:0000313" key="5">
    <source>
        <dbReference type="Proteomes" id="UP001221142"/>
    </source>
</evidence>
<dbReference type="Gene3D" id="3.10.350.10">
    <property type="entry name" value="LysM domain"/>
    <property type="match status" value="5"/>
</dbReference>